<dbReference type="InterPro" id="IPR050271">
    <property type="entry name" value="UDP-glycosyltransferase"/>
</dbReference>
<keyword evidence="4" id="KW-1133">Transmembrane helix</keyword>
<reference evidence="6" key="1">
    <citation type="submission" date="2019-07" db="EMBL/GenBank/DDBJ databases">
        <title>Antennal UDP-glycosyltransferase (UGT) genes in the coffee white stemborer, Xylotrechus quadripes.</title>
        <authorList>
            <person name="Yin N.-N."/>
            <person name="Zhao Y.-J."/>
            <person name="Zhu J.-Y."/>
            <person name="Liu N.-Y."/>
        </authorList>
    </citation>
    <scope>NUCLEOTIDE SEQUENCE</scope>
    <source>
        <tissue evidence="6">Antennae</tissue>
    </source>
</reference>
<dbReference type="PANTHER" id="PTHR48043">
    <property type="entry name" value="EG:EG0003.4 PROTEIN-RELATED"/>
    <property type="match status" value="1"/>
</dbReference>
<proteinExistence type="evidence at transcript level"/>
<sequence>MQQIVLLPVLLFVSYCRAANILAVIPTPSYSHQIAFTAIWKELSLRGHSVTLITTDPLNDPKLTNLTEIDIKWAYKYMADVTSKITDSQSFSMWNMAKTFGDMFLPMMHEQMNYPPVQELLQDKSKHFDVVIVEHIYPEFLGFAEVFNCPKIFVGSLDTWTYVHNYIGNFIHPILYPELGAYFFDQLSFKERVISTLYSWHIWKYHMLDGLVLKEKILHEHFNTTVPLVSLLQDLDLLILNVNPVIQGVRAVGPTTINIGGYRPAVTKPPPLPKDLQEFLDGAKEGFIYFSLGSNVKSKDLSKETLNSVISTLRELPYKVLWKFEADTLPGKPENVKLVKWTPQQAVLAHRNIKLFITQGGLQSMEEGIYHEVPFVVIPFFADQEQNAGIMRSRGIAKIVNKDPFIKQEELKEAVLEVIQNPRYKETVQRIKRLSLDFPMTGLEQAIWWIEHVIRNNGTKHLRNPTADLPTYQYYLLDVLGFFALVFFSSLLLVIIVARFLIRTFRQHIKIHISLGKLKAH</sequence>
<gene>
    <name evidence="6" type="primary">UGT3</name>
</gene>
<dbReference type="FunFam" id="3.40.50.2000:FF:000050">
    <property type="entry name" value="UDP-glucuronosyltransferase"/>
    <property type="match status" value="1"/>
</dbReference>
<keyword evidence="2" id="KW-0328">Glycosyltransferase</keyword>
<keyword evidence="5" id="KW-0732">Signal</keyword>
<evidence type="ECO:0000256" key="5">
    <source>
        <dbReference type="SAM" id="SignalP"/>
    </source>
</evidence>
<dbReference type="AlphaFoldDB" id="A0A6G7SEU8"/>
<evidence type="ECO:0000256" key="1">
    <source>
        <dbReference type="ARBA" id="ARBA00009995"/>
    </source>
</evidence>
<comment type="similarity">
    <text evidence="1">Belongs to the UDP-glycosyltransferase family.</text>
</comment>
<dbReference type="SUPFAM" id="SSF53756">
    <property type="entry name" value="UDP-Glycosyltransferase/glycogen phosphorylase"/>
    <property type="match status" value="1"/>
</dbReference>
<name>A0A6G7SEU8_9CUCU</name>
<keyword evidence="4" id="KW-0812">Transmembrane</keyword>
<keyword evidence="4" id="KW-0472">Membrane</keyword>
<protein>
    <submittedName>
        <fullName evidence="6">UDP-glycosyltransferase</fullName>
    </submittedName>
</protein>
<evidence type="ECO:0000313" key="6">
    <source>
        <dbReference type="EMBL" id="QIK00362.1"/>
    </source>
</evidence>
<feature type="signal peptide" evidence="5">
    <location>
        <begin position="1"/>
        <end position="18"/>
    </location>
</feature>
<dbReference type="Gene3D" id="3.40.50.2000">
    <property type="entry name" value="Glycogen Phosphorylase B"/>
    <property type="match status" value="2"/>
</dbReference>
<dbReference type="Pfam" id="PF00201">
    <property type="entry name" value="UDPGT"/>
    <property type="match status" value="1"/>
</dbReference>
<evidence type="ECO:0000256" key="2">
    <source>
        <dbReference type="ARBA" id="ARBA00022676"/>
    </source>
</evidence>
<feature type="transmembrane region" description="Helical" evidence="4">
    <location>
        <begin position="474"/>
        <end position="502"/>
    </location>
</feature>
<dbReference type="CDD" id="cd03784">
    <property type="entry name" value="GT1_Gtf-like"/>
    <property type="match status" value="1"/>
</dbReference>
<dbReference type="InterPro" id="IPR002213">
    <property type="entry name" value="UDP_glucos_trans"/>
</dbReference>
<accession>A0A6G7SEU8</accession>
<dbReference type="PANTHER" id="PTHR48043:SF159">
    <property type="entry name" value="EG:EG0003.4 PROTEIN-RELATED"/>
    <property type="match status" value="1"/>
</dbReference>
<dbReference type="EMBL" id="MN242793">
    <property type="protein sequence ID" value="QIK00362.1"/>
    <property type="molecule type" value="mRNA"/>
</dbReference>
<evidence type="ECO:0000256" key="3">
    <source>
        <dbReference type="ARBA" id="ARBA00022679"/>
    </source>
</evidence>
<keyword evidence="3 6" id="KW-0808">Transferase</keyword>
<feature type="chain" id="PRO_5026238868" evidence="5">
    <location>
        <begin position="19"/>
        <end position="521"/>
    </location>
</feature>
<organism evidence="6">
    <name type="scientific">Xylotrechus quadripes</name>
    <dbReference type="NCBI Taxonomy" id="554073"/>
    <lineage>
        <taxon>Eukaryota</taxon>
        <taxon>Metazoa</taxon>
        <taxon>Ecdysozoa</taxon>
        <taxon>Arthropoda</taxon>
        <taxon>Hexapoda</taxon>
        <taxon>Insecta</taxon>
        <taxon>Pterygota</taxon>
        <taxon>Neoptera</taxon>
        <taxon>Endopterygota</taxon>
        <taxon>Coleoptera</taxon>
        <taxon>Polyphaga</taxon>
        <taxon>Cucujiformia</taxon>
        <taxon>Chrysomeloidea</taxon>
        <taxon>Cerambycidae</taxon>
        <taxon>Cerambycinae</taxon>
        <taxon>Clytini</taxon>
        <taxon>Xylotrechus</taxon>
    </lineage>
</organism>
<dbReference type="GO" id="GO:0008194">
    <property type="term" value="F:UDP-glycosyltransferase activity"/>
    <property type="evidence" value="ECO:0007669"/>
    <property type="project" value="InterPro"/>
</dbReference>
<evidence type="ECO:0000256" key="4">
    <source>
        <dbReference type="SAM" id="Phobius"/>
    </source>
</evidence>